<dbReference type="AlphaFoldDB" id="A0A7X1KM32"/>
<dbReference type="Proteomes" id="UP000566813">
    <property type="component" value="Unassembled WGS sequence"/>
</dbReference>
<dbReference type="InterPro" id="IPR011006">
    <property type="entry name" value="CheY-like_superfamily"/>
</dbReference>
<evidence type="ECO:0000256" key="1">
    <source>
        <dbReference type="PROSITE-ProRule" id="PRU00169"/>
    </source>
</evidence>
<dbReference type="CDD" id="cd00156">
    <property type="entry name" value="REC"/>
    <property type="match status" value="1"/>
</dbReference>
<dbReference type="SMART" id="SM00448">
    <property type="entry name" value="REC"/>
    <property type="match status" value="1"/>
</dbReference>
<accession>A0A7X1KM32</accession>
<dbReference type="Pfam" id="PF00072">
    <property type="entry name" value="Response_reg"/>
    <property type="match status" value="1"/>
</dbReference>
<organism evidence="3 4">
    <name type="scientific">Novosphingobium flavum</name>
    <dbReference type="NCBI Taxonomy" id="1778672"/>
    <lineage>
        <taxon>Bacteria</taxon>
        <taxon>Pseudomonadati</taxon>
        <taxon>Pseudomonadota</taxon>
        <taxon>Alphaproteobacteria</taxon>
        <taxon>Sphingomonadales</taxon>
        <taxon>Sphingomonadaceae</taxon>
        <taxon>Novosphingobium</taxon>
    </lineage>
</organism>
<gene>
    <name evidence="3" type="ORF">H7F51_11840</name>
</gene>
<feature type="modified residue" description="4-aspartylphosphate" evidence="1">
    <location>
        <position position="62"/>
    </location>
</feature>
<dbReference type="GO" id="GO:0000160">
    <property type="term" value="P:phosphorelay signal transduction system"/>
    <property type="evidence" value="ECO:0007669"/>
    <property type="project" value="InterPro"/>
</dbReference>
<sequence>MADYEGPKNLLIADSDTLVRHALAEYLRHCGYRVVEATNFDEVISILERPEDGVLPDIVLCDVGLTGGNGFALRVWVRAHRPEVRVVLAGNVAAAARAAGELCEEGPDLGRPYDPQLVLDQIRRMKAPRLQ</sequence>
<dbReference type="Gene3D" id="3.40.50.2300">
    <property type="match status" value="1"/>
</dbReference>
<evidence type="ECO:0000313" key="3">
    <source>
        <dbReference type="EMBL" id="MBC2666209.1"/>
    </source>
</evidence>
<dbReference type="InterPro" id="IPR001789">
    <property type="entry name" value="Sig_transdc_resp-reg_receiver"/>
</dbReference>
<keyword evidence="1" id="KW-0597">Phosphoprotein</keyword>
<dbReference type="PROSITE" id="PS50110">
    <property type="entry name" value="RESPONSE_REGULATORY"/>
    <property type="match status" value="1"/>
</dbReference>
<feature type="domain" description="Response regulatory" evidence="2">
    <location>
        <begin position="9"/>
        <end position="126"/>
    </location>
</feature>
<evidence type="ECO:0000313" key="4">
    <source>
        <dbReference type="Proteomes" id="UP000566813"/>
    </source>
</evidence>
<name>A0A7X1KM32_9SPHN</name>
<dbReference type="SUPFAM" id="SSF52172">
    <property type="entry name" value="CheY-like"/>
    <property type="match status" value="1"/>
</dbReference>
<reference evidence="3 4" key="1">
    <citation type="submission" date="2020-08" db="EMBL/GenBank/DDBJ databases">
        <title>The genome sequence of type strain Novosphingobium flavum NBRC 111647.</title>
        <authorList>
            <person name="Liu Y."/>
        </authorList>
    </citation>
    <scope>NUCLEOTIDE SEQUENCE [LARGE SCALE GENOMIC DNA]</scope>
    <source>
        <strain evidence="3 4">NBRC 111647</strain>
    </source>
</reference>
<proteinExistence type="predicted"/>
<dbReference type="EMBL" id="JACLAW010000008">
    <property type="protein sequence ID" value="MBC2666209.1"/>
    <property type="molecule type" value="Genomic_DNA"/>
</dbReference>
<keyword evidence="4" id="KW-1185">Reference proteome</keyword>
<dbReference type="RefSeq" id="WP_185664506.1">
    <property type="nucleotide sequence ID" value="NZ_JACLAW010000008.1"/>
</dbReference>
<evidence type="ECO:0000259" key="2">
    <source>
        <dbReference type="PROSITE" id="PS50110"/>
    </source>
</evidence>
<comment type="caution">
    <text evidence="3">The sequence shown here is derived from an EMBL/GenBank/DDBJ whole genome shotgun (WGS) entry which is preliminary data.</text>
</comment>
<protein>
    <submittedName>
        <fullName evidence="3">Response regulator</fullName>
    </submittedName>
</protein>